<evidence type="ECO:0000313" key="1">
    <source>
        <dbReference type="EMBL" id="EKG11453.1"/>
    </source>
</evidence>
<evidence type="ECO:0000313" key="2">
    <source>
        <dbReference type="Proteomes" id="UP000007129"/>
    </source>
</evidence>
<dbReference type="AlphaFoldDB" id="K2RAE4"/>
<dbReference type="HOGENOM" id="CLU_1855645_0_0_1"/>
<comment type="caution">
    <text evidence="1">The sequence shown here is derived from an EMBL/GenBank/DDBJ whole genome shotgun (WGS) entry which is preliminary data.</text>
</comment>
<dbReference type="VEuPathDB" id="FungiDB:MPH_11468"/>
<organism evidence="1 2">
    <name type="scientific">Macrophomina phaseolina (strain MS6)</name>
    <name type="common">Charcoal rot fungus</name>
    <dbReference type="NCBI Taxonomy" id="1126212"/>
    <lineage>
        <taxon>Eukaryota</taxon>
        <taxon>Fungi</taxon>
        <taxon>Dikarya</taxon>
        <taxon>Ascomycota</taxon>
        <taxon>Pezizomycotina</taxon>
        <taxon>Dothideomycetes</taxon>
        <taxon>Dothideomycetes incertae sedis</taxon>
        <taxon>Botryosphaeriales</taxon>
        <taxon>Botryosphaeriaceae</taxon>
        <taxon>Macrophomina</taxon>
    </lineage>
</organism>
<gene>
    <name evidence="1" type="ORF">MPH_11468</name>
</gene>
<reference evidence="1 2" key="1">
    <citation type="journal article" date="2012" name="BMC Genomics">
        <title>Tools to kill: Genome of one of the most destructive plant pathogenic fungi Macrophomina phaseolina.</title>
        <authorList>
            <person name="Islam M.S."/>
            <person name="Haque M.S."/>
            <person name="Islam M.M."/>
            <person name="Emdad E.M."/>
            <person name="Halim A."/>
            <person name="Hossen Q.M.M."/>
            <person name="Hossain M.Z."/>
            <person name="Ahmed B."/>
            <person name="Rahim S."/>
            <person name="Rahman M.S."/>
            <person name="Alam M.M."/>
            <person name="Hou S."/>
            <person name="Wan X."/>
            <person name="Saito J.A."/>
            <person name="Alam M."/>
        </authorList>
    </citation>
    <scope>NUCLEOTIDE SEQUENCE [LARGE SCALE GENOMIC DNA]</scope>
    <source>
        <strain evidence="1 2">MS6</strain>
    </source>
</reference>
<accession>K2RAE4</accession>
<protein>
    <submittedName>
        <fullName evidence="1">Uncharacterized protein</fullName>
    </submittedName>
</protein>
<sequence>MEGIQFRLLPPGARASVLMKRCRKKAQVPARWNLFPLFLFLPSLLRTRDMSRTRKQKGPGSASTAPLPLLNLLQSTGSCSEEKKLLRRFFYLFFPARSPDLSHASKRGSCLHTFRRPLHKPNARPQLLAAASAAVAAD</sequence>
<proteinExistence type="predicted"/>
<dbReference type="Proteomes" id="UP000007129">
    <property type="component" value="Unassembled WGS sequence"/>
</dbReference>
<dbReference type="EMBL" id="AHHD01000469">
    <property type="protein sequence ID" value="EKG11453.1"/>
    <property type="molecule type" value="Genomic_DNA"/>
</dbReference>
<name>K2RAE4_MACPH</name>
<dbReference type="InParanoid" id="K2RAE4"/>